<dbReference type="InterPro" id="IPR000073">
    <property type="entry name" value="AB_hydrolase_1"/>
</dbReference>
<proteinExistence type="inferred from homology"/>
<comment type="function">
    <text evidence="5">The physiological role of BioH is to remove the methyl group introduced by BioC when the pimeloyl moiety is complete. It allows to synthesize pimeloyl-ACP via the fatty acid synthetic pathway through the hydrolysis of the ester bonds of pimeloyl-ACP esters.</text>
</comment>
<feature type="domain" description="AB hydrolase-1" evidence="6">
    <location>
        <begin position="16"/>
        <end position="242"/>
    </location>
</feature>
<dbReference type="PATRIC" id="fig|1239307.3.peg.384"/>
<accession>W0HTL1</accession>
<feature type="active site" evidence="5">
    <location>
        <position position="207"/>
    </location>
</feature>
<dbReference type="Pfam" id="PF00561">
    <property type="entry name" value="Abhydrolase_1"/>
    <property type="match status" value="1"/>
</dbReference>
<organism evidence="7 8">
    <name type="scientific">Sodalis praecaptivus</name>
    <dbReference type="NCBI Taxonomy" id="1239307"/>
    <lineage>
        <taxon>Bacteria</taxon>
        <taxon>Pseudomonadati</taxon>
        <taxon>Pseudomonadota</taxon>
        <taxon>Gammaproteobacteria</taxon>
        <taxon>Enterobacterales</taxon>
        <taxon>Bruguierivoracaceae</taxon>
        <taxon>Sodalis</taxon>
    </lineage>
</organism>
<feature type="binding site" evidence="5">
    <location>
        <position position="22"/>
    </location>
    <ligand>
        <name>substrate</name>
    </ligand>
</feature>
<dbReference type="RefSeq" id="WP_025420619.1">
    <property type="nucleotide sequence ID" value="NZ_CP006569.1"/>
</dbReference>
<dbReference type="EMBL" id="CP006569">
    <property type="protein sequence ID" value="AHF75468.1"/>
    <property type="molecule type" value="Genomic_DNA"/>
</dbReference>
<dbReference type="OrthoDB" id="9780744at2"/>
<feature type="binding site" evidence="5">
    <location>
        <begin position="143"/>
        <end position="147"/>
    </location>
    <ligand>
        <name>substrate</name>
    </ligand>
</feature>
<comment type="similarity">
    <text evidence="5">Belongs to the AB hydrolase superfamily. Carboxylesterase BioH family.</text>
</comment>
<dbReference type="KEGG" id="sod:Sant_0363"/>
<dbReference type="SUPFAM" id="SSF53474">
    <property type="entry name" value="alpha/beta-Hydrolases"/>
    <property type="match status" value="1"/>
</dbReference>
<feature type="binding site" evidence="5">
    <location>
        <position position="235"/>
    </location>
    <ligand>
        <name>substrate</name>
    </ligand>
</feature>
<comment type="pathway">
    <text evidence="5">Cofactor biosynthesis; biotin biosynthesis.</text>
</comment>
<dbReference type="Proteomes" id="UP000019028">
    <property type="component" value="Chromosome"/>
</dbReference>
<feature type="active site" description="Nucleophile" evidence="5">
    <location>
        <position position="82"/>
    </location>
</feature>
<dbReference type="NCBIfam" id="TIGR01738">
    <property type="entry name" value="bioH"/>
    <property type="match status" value="1"/>
</dbReference>
<reference evidence="7 8" key="1">
    <citation type="journal article" date="2014" name="Genome Biol. Evol.">
        <title>Genome degeneration and adaptation in a nascent stage of symbiosis.</title>
        <authorList>
            <person name="Oakeson K.F."/>
            <person name="Gil R."/>
            <person name="Clayton A.L."/>
            <person name="Dunn D.M."/>
            <person name="von Niederhausern A.C."/>
            <person name="Hamil C."/>
            <person name="Aoyagi A."/>
            <person name="Duval B."/>
            <person name="Baca A."/>
            <person name="Silva F.J."/>
            <person name="Vallier A."/>
            <person name="Jackson D.G."/>
            <person name="Latorre A."/>
            <person name="Weiss R.B."/>
            <person name="Heddi A."/>
            <person name="Moya A."/>
            <person name="Dale C."/>
        </authorList>
    </citation>
    <scope>NUCLEOTIDE SEQUENCE [LARGE SCALE GENOMIC DNA]</scope>
    <source>
        <strain evidence="7 8">HS1</strain>
    </source>
</reference>
<feature type="binding site" evidence="5">
    <location>
        <begin position="82"/>
        <end position="83"/>
    </location>
    <ligand>
        <name>substrate</name>
    </ligand>
</feature>
<dbReference type="AlphaFoldDB" id="W0HTL1"/>
<dbReference type="GO" id="GO:0005737">
    <property type="term" value="C:cytoplasm"/>
    <property type="evidence" value="ECO:0007669"/>
    <property type="project" value="UniProtKB-SubCell"/>
</dbReference>
<dbReference type="PANTHER" id="PTHR43194">
    <property type="entry name" value="HYDROLASE ALPHA/BETA FOLD FAMILY"/>
    <property type="match status" value="1"/>
</dbReference>
<keyword evidence="8" id="KW-1185">Reference proteome</keyword>
<dbReference type="HOGENOM" id="CLU_020336_12_2_6"/>
<comment type="catalytic activity">
    <reaction evidence="5">
        <text>6-carboxyhexanoyl-[ACP] methyl ester + H2O = 6-carboxyhexanoyl-[ACP] + methanol + H(+)</text>
        <dbReference type="Rhea" id="RHEA:42700"/>
        <dbReference type="Rhea" id="RHEA-COMP:9955"/>
        <dbReference type="Rhea" id="RHEA-COMP:10186"/>
        <dbReference type="ChEBI" id="CHEBI:15377"/>
        <dbReference type="ChEBI" id="CHEBI:15378"/>
        <dbReference type="ChEBI" id="CHEBI:17790"/>
        <dbReference type="ChEBI" id="CHEBI:78846"/>
        <dbReference type="ChEBI" id="CHEBI:82735"/>
        <dbReference type="EC" id="3.1.1.85"/>
    </reaction>
</comment>
<dbReference type="UniPathway" id="UPA00078"/>
<evidence type="ECO:0000259" key="6">
    <source>
        <dbReference type="Pfam" id="PF00561"/>
    </source>
</evidence>
<keyword evidence="1 5" id="KW-0719">Serine esterase</keyword>
<dbReference type="GO" id="GO:0009102">
    <property type="term" value="P:biotin biosynthetic process"/>
    <property type="evidence" value="ECO:0007669"/>
    <property type="project" value="UniProtKB-UniRule"/>
</dbReference>
<comment type="subunit">
    <text evidence="5">Monomer.</text>
</comment>
<dbReference type="InterPro" id="IPR029058">
    <property type="entry name" value="AB_hydrolase_fold"/>
</dbReference>
<evidence type="ECO:0000256" key="3">
    <source>
        <dbReference type="ARBA" id="ARBA00022756"/>
    </source>
</evidence>
<sequence>MTSLFWQTTGTGDRDLVLLHGWGLNAGVWSCIIPRLAPHFRLHLVDLPGYGRSRGYGALTLDQMAEEVASRAPAGALWLGWSLGGLVATTVAYRRPQAVAGLITVASSPRFCADGDWPGIRPEVLEGFAQELRSDFTRTVSRFLGLQTLGTESARQDARWLKSVVLAQPTPETEVLAGGLALLRASDLRSALGRLDVPLLRLYGYLDGLVPRKVVPLVDECSPASQSIVFAGAAHAPFISHPALFCQALCDFSQTVT</sequence>
<evidence type="ECO:0000256" key="4">
    <source>
        <dbReference type="ARBA" id="ARBA00022801"/>
    </source>
</evidence>
<dbReference type="GO" id="GO:0090499">
    <property type="term" value="F:pimelyl-[acyl-carrier protein] methyl ester esterase activity"/>
    <property type="evidence" value="ECO:0007669"/>
    <property type="project" value="UniProtKB-EC"/>
</dbReference>
<evidence type="ECO:0000256" key="2">
    <source>
        <dbReference type="ARBA" id="ARBA00022490"/>
    </source>
</evidence>
<evidence type="ECO:0000313" key="7">
    <source>
        <dbReference type="EMBL" id="AHF75468.1"/>
    </source>
</evidence>
<keyword evidence="4 5" id="KW-0378">Hydrolase</keyword>
<gene>
    <name evidence="5 7" type="primary">bioH</name>
    <name evidence="7" type="ORF">Sant_0363</name>
</gene>
<evidence type="ECO:0000313" key="8">
    <source>
        <dbReference type="Proteomes" id="UP000019028"/>
    </source>
</evidence>
<evidence type="ECO:0000256" key="1">
    <source>
        <dbReference type="ARBA" id="ARBA00022487"/>
    </source>
</evidence>
<name>W0HTL1_9GAMM</name>
<dbReference type="Gene3D" id="3.40.50.1820">
    <property type="entry name" value="alpha/beta hydrolase"/>
    <property type="match status" value="1"/>
</dbReference>
<dbReference type="HAMAP" id="MF_01260">
    <property type="entry name" value="Carboxylester"/>
    <property type="match status" value="1"/>
</dbReference>
<keyword evidence="3 5" id="KW-0093">Biotin biosynthesis</keyword>
<evidence type="ECO:0000256" key="5">
    <source>
        <dbReference type="HAMAP-Rule" id="MF_01260"/>
    </source>
</evidence>
<dbReference type="InterPro" id="IPR010076">
    <property type="entry name" value="BioH"/>
</dbReference>
<feature type="active site" evidence="5">
    <location>
        <position position="235"/>
    </location>
</feature>
<keyword evidence="2 5" id="KW-0963">Cytoplasm</keyword>
<dbReference type="EC" id="3.1.1.85" evidence="5"/>
<dbReference type="PANTHER" id="PTHR43194:SF5">
    <property type="entry name" value="PIMELOYL-[ACYL-CARRIER PROTEIN] METHYL ESTER ESTERASE"/>
    <property type="match status" value="1"/>
</dbReference>
<comment type="subcellular location">
    <subcellularLocation>
        <location evidence="5">Cytoplasm</location>
    </subcellularLocation>
</comment>
<dbReference type="InterPro" id="IPR050228">
    <property type="entry name" value="Carboxylesterase_BioH"/>
</dbReference>
<protein>
    <recommendedName>
        <fullName evidence="5">Pimeloyl-[acyl-carrier protein] methyl ester esterase</fullName>
        <ecNumber evidence="5">3.1.1.85</ecNumber>
    </recommendedName>
    <alternativeName>
        <fullName evidence="5">Biotin synthesis protein BioH</fullName>
    </alternativeName>
    <alternativeName>
        <fullName evidence="5">Carboxylesterase BioH</fullName>
    </alternativeName>
</protein>